<evidence type="ECO:0000256" key="1">
    <source>
        <dbReference type="ARBA" id="ARBA00022729"/>
    </source>
</evidence>
<feature type="domain" description="Phospholipase/carboxylesterase/thioesterase" evidence="4">
    <location>
        <begin position="113"/>
        <end position="213"/>
    </location>
</feature>
<feature type="compositionally biased region" description="Basic and acidic residues" evidence="3">
    <location>
        <begin position="1"/>
        <end position="16"/>
    </location>
</feature>
<evidence type="ECO:0000256" key="3">
    <source>
        <dbReference type="SAM" id="MobiDB-lite"/>
    </source>
</evidence>
<gene>
    <name evidence="5" type="ORF">AVDCRST_MAG68-4072</name>
</gene>
<dbReference type="Gene3D" id="3.40.50.1820">
    <property type="entry name" value="alpha/beta hydrolase"/>
    <property type="match status" value="1"/>
</dbReference>
<name>A0A6J4MCR5_9BACT</name>
<dbReference type="InterPro" id="IPR003140">
    <property type="entry name" value="PLipase/COase/thioEstase"/>
</dbReference>
<reference evidence="5" key="1">
    <citation type="submission" date="2020-02" db="EMBL/GenBank/DDBJ databases">
        <authorList>
            <person name="Meier V. D."/>
        </authorList>
    </citation>
    <scope>NUCLEOTIDE SEQUENCE</scope>
    <source>
        <strain evidence="5">AVDCRST_MAG68</strain>
    </source>
</reference>
<keyword evidence="2" id="KW-0378">Hydrolase</keyword>
<dbReference type="PANTHER" id="PTHR43037">
    <property type="entry name" value="UNNAMED PRODUCT-RELATED"/>
    <property type="match status" value="1"/>
</dbReference>
<protein>
    <submittedName>
        <fullName evidence="5">Phospholipase/carboxylesterase</fullName>
    </submittedName>
</protein>
<sequence>MAPGRRGGDGRLHARPDAAAGGAEPGLHHLPLTGVGALLYVPAGYPPDAPLPLVLSLHGAGGNAQHGLSPLRALADEAGFALLAVGAAGRTWDVIVDGYGPDVEAIDEALAHVFGRVPVDPERLAVSGFSDGASYALSLGITNGDLFTHVLAFSPGFMAPAAQHGAPRIFISHGTADRVLPIAGCSRRVVPALQRAGYEVEYREFAGAHTVPPEVAREAVGWFDG</sequence>
<dbReference type="GO" id="GO:0016787">
    <property type="term" value="F:hydrolase activity"/>
    <property type="evidence" value="ECO:0007669"/>
    <property type="project" value="UniProtKB-KW"/>
</dbReference>
<evidence type="ECO:0000313" key="5">
    <source>
        <dbReference type="EMBL" id="CAA9356659.1"/>
    </source>
</evidence>
<keyword evidence="1" id="KW-0732">Signal</keyword>
<dbReference type="InterPro" id="IPR050955">
    <property type="entry name" value="Plant_Biomass_Hydrol_Est"/>
</dbReference>
<evidence type="ECO:0000259" key="4">
    <source>
        <dbReference type="Pfam" id="PF02230"/>
    </source>
</evidence>
<organism evidence="5">
    <name type="scientific">uncultured Gemmatimonadota bacterium</name>
    <dbReference type="NCBI Taxonomy" id="203437"/>
    <lineage>
        <taxon>Bacteria</taxon>
        <taxon>Pseudomonadati</taxon>
        <taxon>Gemmatimonadota</taxon>
        <taxon>environmental samples</taxon>
    </lineage>
</organism>
<accession>A0A6J4MCR5</accession>
<dbReference type="Pfam" id="PF02230">
    <property type="entry name" value="Abhydrolase_2"/>
    <property type="match status" value="1"/>
</dbReference>
<feature type="region of interest" description="Disordered" evidence="3">
    <location>
        <begin position="1"/>
        <end position="22"/>
    </location>
</feature>
<dbReference type="SUPFAM" id="SSF53474">
    <property type="entry name" value="alpha/beta-Hydrolases"/>
    <property type="match status" value="1"/>
</dbReference>
<dbReference type="InterPro" id="IPR029058">
    <property type="entry name" value="AB_hydrolase_fold"/>
</dbReference>
<dbReference type="EMBL" id="CADCTW010000188">
    <property type="protein sequence ID" value="CAA9356659.1"/>
    <property type="molecule type" value="Genomic_DNA"/>
</dbReference>
<evidence type="ECO:0000256" key="2">
    <source>
        <dbReference type="ARBA" id="ARBA00022801"/>
    </source>
</evidence>
<proteinExistence type="predicted"/>
<dbReference type="AlphaFoldDB" id="A0A6J4MCR5"/>
<dbReference type="PANTHER" id="PTHR43037:SF5">
    <property type="entry name" value="FERULOYL ESTERASE"/>
    <property type="match status" value="1"/>
</dbReference>